<dbReference type="Pfam" id="PF14126">
    <property type="entry name" value="DUF4293"/>
    <property type="match status" value="1"/>
</dbReference>
<reference evidence="2" key="1">
    <citation type="submission" date="2022-09" db="EMBL/GenBank/DDBJ databases">
        <authorList>
            <person name="Yuan C."/>
            <person name="Ke Z."/>
        </authorList>
    </citation>
    <scope>NUCLEOTIDE SEQUENCE</scope>
    <source>
        <strain evidence="2">LB-8</strain>
    </source>
</reference>
<reference evidence="2" key="2">
    <citation type="submission" date="2023-04" db="EMBL/GenBank/DDBJ databases">
        <title>Paracnuella aquatica gen. nov., sp. nov., a member of the family Chitinophagaceae isolated from a hot spring.</title>
        <authorList>
            <person name="Wang C."/>
        </authorList>
    </citation>
    <scope>NUCLEOTIDE SEQUENCE</scope>
    <source>
        <strain evidence="2">LB-8</strain>
    </source>
</reference>
<evidence type="ECO:0000256" key="1">
    <source>
        <dbReference type="SAM" id="Phobius"/>
    </source>
</evidence>
<dbReference type="Proteomes" id="UP001155483">
    <property type="component" value="Unassembled WGS sequence"/>
</dbReference>
<feature type="transmembrane region" description="Helical" evidence="1">
    <location>
        <begin position="103"/>
        <end position="125"/>
    </location>
</feature>
<feature type="transmembrane region" description="Helical" evidence="1">
    <location>
        <begin position="74"/>
        <end position="91"/>
    </location>
</feature>
<dbReference type="AlphaFoldDB" id="A0A9X3BI06"/>
<dbReference type="RefSeq" id="WP_279296902.1">
    <property type="nucleotide sequence ID" value="NZ_JAOTIF010000006.1"/>
</dbReference>
<protein>
    <submittedName>
        <fullName evidence="2">DUF4293 domain-containing protein</fullName>
    </submittedName>
</protein>
<dbReference type="EMBL" id="JAOTIF010000006">
    <property type="protein sequence ID" value="MCU7549458.1"/>
    <property type="molecule type" value="Genomic_DNA"/>
</dbReference>
<name>A0A9X3BI06_9BACT</name>
<accession>A0A9X3BI06</accession>
<evidence type="ECO:0000313" key="3">
    <source>
        <dbReference type="Proteomes" id="UP001155483"/>
    </source>
</evidence>
<gene>
    <name evidence="2" type="ORF">OCK74_10050</name>
</gene>
<feature type="transmembrane region" description="Helical" evidence="1">
    <location>
        <begin position="46"/>
        <end position="67"/>
    </location>
</feature>
<organism evidence="2 3">
    <name type="scientific">Paraflavisolibacter caeni</name>
    <dbReference type="NCBI Taxonomy" id="2982496"/>
    <lineage>
        <taxon>Bacteria</taxon>
        <taxon>Pseudomonadati</taxon>
        <taxon>Bacteroidota</taxon>
        <taxon>Chitinophagia</taxon>
        <taxon>Chitinophagales</taxon>
        <taxon>Chitinophagaceae</taxon>
        <taxon>Paraflavisolibacter</taxon>
    </lineage>
</organism>
<keyword evidence="1" id="KW-0812">Transmembrane</keyword>
<evidence type="ECO:0000313" key="2">
    <source>
        <dbReference type="EMBL" id="MCU7549458.1"/>
    </source>
</evidence>
<sequence>MIQRIQSLWLLCAAAFDAVTFRFPFYRGDWTKDAVQGDIDLNAQTSIWFTILTIIAGALAFVTIFLFDNRKLQLRLSYLGIFMTIILLALYFMELQNFTTGTIAVWCIFYFAILGCFILAARGIWKDQKLIKSMDRFR</sequence>
<keyword evidence="1" id="KW-0472">Membrane</keyword>
<keyword evidence="3" id="KW-1185">Reference proteome</keyword>
<keyword evidence="1" id="KW-1133">Transmembrane helix</keyword>
<dbReference type="InterPro" id="IPR025635">
    <property type="entry name" value="DUF4293"/>
</dbReference>
<comment type="caution">
    <text evidence="2">The sequence shown here is derived from an EMBL/GenBank/DDBJ whole genome shotgun (WGS) entry which is preliminary data.</text>
</comment>
<proteinExistence type="predicted"/>